<dbReference type="Proteomes" id="UP000004995">
    <property type="component" value="Unassembled WGS sequence"/>
</dbReference>
<keyword evidence="2" id="KW-1185">Reference proteome</keyword>
<proteinExistence type="predicted"/>
<dbReference type="InParanoid" id="K3ZGV6"/>
<name>K3ZGV6_SETIT</name>
<organism evidence="1 2">
    <name type="scientific">Setaria italica</name>
    <name type="common">Foxtail millet</name>
    <name type="synonym">Panicum italicum</name>
    <dbReference type="NCBI Taxonomy" id="4555"/>
    <lineage>
        <taxon>Eukaryota</taxon>
        <taxon>Viridiplantae</taxon>
        <taxon>Streptophyta</taxon>
        <taxon>Embryophyta</taxon>
        <taxon>Tracheophyta</taxon>
        <taxon>Spermatophyta</taxon>
        <taxon>Magnoliopsida</taxon>
        <taxon>Liliopsida</taxon>
        <taxon>Poales</taxon>
        <taxon>Poaceae</taxon>
        <taxon>PACMAD clade</taxon>
        <taxon>Panicoideae</taxon>
        <taxon>Panicodae</taxon>
        <taxon>Paniceae</taxon>
        <taxon>Cenchrinae</taxon>
        <taxon>Setaria</taxon>
    </lineage>
</organism>
<evidence type="ECO:0000313" key="1">
    <source>
        <dbReference type="EnsemblPlants" id="KQL15104"/>
    </source>
</evidence>
<accession>K3ZGV6</accession>
<reference evidence="2" key="1">
    <citation type="journal article" date="2012" name="Nat. Biotechnol.">
        <title>Reference genome sequence of the model plant Setaria.</title>
        <authorList>
            <person name="Bennetzen J.L."/>
            <person name="Schmutz J."/>
            <person name="Wang H."/>
            <person name="Percifield R."/>
            <person name="Hawkins J."/>
            <person name="Pontaroli A.C."/>
            <person name="Estep M."/>
            <person name="Feng L."/>
            <person name="Vaughn J.N."/>
            <person name="Grimwood J."/>
            <person name="Jenkins J."/>
            <person name="Barry K."/>
            <person name="Lindquist E."/>
            <person name="Hellsten U."/>
            <person name="Deshpande S."/>
            <person name="Wang X."/>
            <person name="Wu X."/>
            <person name="Mitros T."/>
            <person name="Triplett J."/>
            <person name="Yang X."/>
            <person name="Ye C.Y."/>
            <person name="Mauro-Herrera M."/>
            <person name="Wang L."/>
            <person name="Li P."/>
            <person name="Sharma M."/>
            <person name="Sharma R."/>
            <person name="Ronald P.C."/>
            <person name="Panaud O."/>
            <person name="Kellogg E.A."/>
            <person name="Brutnell T.P."/>
            <person name="Doust A.N."/>
            <person name="Tuskan G.A."/>
            <person name="Rokhsar D."/>
            <person name="Devos K.M."/>
        </authorList>
    </citation>
    <scope>NUCLEOTIDE SEQUENCE [LARGE SCALE GENOMIC DNA]</scope>
    <source>
        <strain evidence="2">cv. Yugu1</strain>
    </source>
</reference>
<dbReference type="EnsemblPlants" id="KQL15104">
    <property type="protein sequence ID" value="KQL15104"/>
    <property type="gene ID" value="SETIT_025808mg"/>
</dbReference>
<reference evidence="1" key="2">
    <citation type="submission" date="2018-08" db="UniProtKB">
        <authorList>
            <consortium name="EnsemblPlants"/>
        </authorList>
    </citation>
    <scope>IDENTIFICATION</scope>
    <source>
        <strain evidence="1">Yugu1</strain>
    </source>
</reference>
<evidence type="ECO:0000313" key="2">
    <source>
        <dbReference type="Proteomes" id="UP000004995"/>
    </source>
</evidence>
<dbReference type="HOGENOM" id="CLU_3053964_0_0_1"/>
<dbReference type="AlphaFoldDB" id="K3ZGV6"/>
<protein>
    <submittedName>
        <fullName evidence="1">Uncharacterized protein</fullName>
    </submittedName>
</protein>
<dbReference type="EMBL" id="AGNK02001655">
    <property type="status" value="NOT_ANNOTATED_CDS"/>
    <property type="molecule type" value="Genomic_DNA"/>
</dbReference>
<sequence length="54" mass="6227">MHGQPKNFPCQLLLNPICWATKFQSQLLPPLLKSHFRRIHFQHGEISSSSTRVA</sequence>
<dbReference type="Gramene" id="KQL15104">
    <property type="protein sequence ID" value="KQL15104"/>
    <property type="gene ID" value="SETIT_025808mg"/>
</dbReference>